<dbReference type="EMBL" id="BTGU01000003">
    <property type="protein sequence ID" value="GMN31171.1"/>
    <property type="molecule type" value="Genomic_DNA"/>
</dbReference>
<dbReference type="Proteomes" id="UP001187192">
    <property type="component" value="Unassembled WGS sequence"/>
</dbReference>
<proteinExistence type="predicted"/>
<feature type="region of interest" description="Disordered" evidence="1">
    <location>
        <begin position="2000"/>
        <end position="2101"/>
    </location>
</feature>
<evidence type="ECO:0000259" key="2">
    <source>
        <dbReference type="SMART" id="SM00743"/>
    </source>
</evidence>
<dbReference type="PANTHER" id="PTHR48429:SF1">
    <property type="entry name" value="AGENET DOMAIN-CONTAINING PROTEIN"/>
    <property type="match status" value="1"/>
</dbReference>
<feature type="domain" description="Agenet" evidence="2">
    <location>
        <begin position="1696"/>
        <end position="1754"/>
    </location>
</feature>
<feature type="region of interest" description="Disordered" evidence="1">
    <location>
        <begin position="750"/>
        <end position="770"/>
    </location>
</feature>
<feature type="domain" description="Agenet" evidence="2">
    <location>
        <begin position="1605"/>
        <end position="1669"/>
    </location>
</feature>
<evidence type="ECO:0000313" key="3">
    <source>
        <dbReference type="EMBL" id="GMN31171.1"/>
    </source>
</evidence>
<dbReference type="CDD" id="cd20403">
    <property type="entry name" value="Tudor_Agenet_FMRP-like_rpt2"/>
    <property type="match status" value="1"/>
</dbReference>
<evidence type="ECO:0000313" key="4">
    <source>
        <dbReference type="Proteomes" id="UP001187192"/>
    </source>
</evidence>
<feature type="compositionally biased region" description="Polar residues" evidence="1">
    <location>
        <begin position="2038"/>
        <end position="2048"/>
    </location>
</feature>
<dbReference type="SMART" id="SM00743">
    <property type="entry name" value="Agenet"/>
    <property type="match status" value="2"/>
</dbReference>
<feature type="compositionally biased region" description="Basic and acidic residues" evidence="1">
    <location>
        <begin position="785"/>
        <end position="800"/>
    </location>
</feature>
<keyword evidence="4" id="KW-1185">Reference proteome</keyword>
<feature type="region of interest" description="Disordered" evidence="1">
    <location>
        <begin position="1490"/>
        <end position="1530"/>
    </location>
</feature>
<feature type="region of interest" description="Disordered" evidence="1">
    <location>
        <begin position="1300"/>
        <end position="1330"/>
    </location>
</feature>
<name>A0AA87ZR47_FICCA</name>
<feature type="compositionally biased region" description="Basic and acidic residues" evidence="1">
    <location>
        <begin position="941"/>
        <end position="953"/>
    </location>
</feature>
<feature type="compositionally biased region" description="Polar residues" evidence="1">
    <location>
        <begin position="1503"/>
        <end position="1513"/>
    </location>
</feature>
<feature type="region of interest" description="Disordered" evidence="1">
    <location>
        <begin position="785"/>
        <end position="832"/>
    </location>
</feature>
<feature type="region of interest" description="Disordered" evidence="1">
    <location>
        <begin position="158"/>
        <end position="211"/>
    </location>
</feature>
<comment type="caution">
    <text evidence="3">The sequence shown here is derived from an EMBL/GenBank/DDBJ whole genome shotgun (WGS) entry which is preliminary data.</text>
</comment>
<organism evidence="3 4">
    <name type="scientific">Ficus carica</name>
    <name type="common">Common fig</name>
    <dbReference type="NCBI Taxonomy" id="3494"/>
    <lineage>
        <taxon>Eukaryota</taxon>
        <taxon>Viridiplantae</taxon>
        <taxon>Streptophyta</taxon>
        <taxon>Embryophyta</taxon>
        <taxon>Tracheophyta</taxon>
        <taxon>Spermatophyta</taxon>
        <taxon>Magnoliopsida</taxon>
        <taxon>eudicotyledons</taxon>
        <taxon>Gunneridae</taxon>
        <taxon>Pentapetalae</taxon>
        <taxon>rosids</taxon>
        <taxon>fabids</taxon>
        <taxon>Rosales</taxon>
        <taxon>Moraceae</taxon>
        <taxon>Ficeae</taxon>
        <taxon>Ficus</taxon>
    </lineage>
</organism>
<feature type="region of interest" description="Disordered" evidence="1">
    <location>
        <begin position="853"/>
        <end position="998"/>
    </location>
</feature>
<feature type="region of interest" description="Disordered" evidence="1">
    <location>
        <begin position="558"/>
        <end position="579"/>
    </location>
</feature>
<evidence type="ECO:0000256" key="1">
    <source>
        <dbReference type="SAM" id="MobiDB-lite"/>
    </source>
</evidence>
<dbReference type="CDD" id="cd20405">
    <property type="entry name" value="Tudor_Agenet_AtDUF_rpt1_3"/>
    <property type="match status" value="1"/>
</dbReference>
<dbReference type="PANTHER" id="PTHR48429">
    <property type="entry name" value="AGENET DOMAIN-CONTAINING PROTEIN"/>
    <property type="match status" value="1"/>
</dbReference>
<accession>A0AA87ZR47</accession>
<feature type="compositionally biased region" description="Polar residues" evidence="1">
    <location>
        <begin position="928"/>
        <end position="937"/>
    </location>
</feature>
<feature type="compositionally biased region" description="Polar residues" evidence="1">
    <location>
        <begin position="2091"/>
        <end position="2101"/>
    </location>
</feature>
<protein>
    <recommendedName>
        <fullName evidence="2">Agenet domain-containing protein</fullName>
    </recommendedName>
</protein>
<feature type="compositionally biased region" description="Polar residues" evidence="1">
    <location>
        <begin position="2058"/>
        <end position="2073"/>
    </location>
</feature>
<dbReference type="InterPro" id="IPR055274">
    <property type="entry name" value="SWO1"/>
</dbReference>
<feature type="compositionally biased region" description="Polar residues" evidence="1">
    <location>
        <begin position="810"/>
        <end position="827"/>
    </location>
</feature>
<gene>
    <name evidence="3" type="ORF">TIFTF001_003132</name>
</gene>
<feature type="region of interest" description="Disordered" evidence="1">
    <location>
        <begin position="1765"/>
        <end position="1803"/>
    </location>
</feature>
<feature type="region of interest" description="Disordered" evidence="1">
    <location>
        <begin position="1131"/>
        <end position="1157"/>
    </location>
</feature>
<feature type="compositionally biased region" description="Basic and acidic residues" evidence="1">
    <location>
        <begin position="201"/>
        <end position="211"/>
    </location>
</feature>
<sequence length="2101" mass="225108">MDYDDSDFHSQNFHLAGEGSSKFPPVLRPYAIPKFDFDDSHLRFDSLVETEVFLGIESNQDNNWIEDFSRGSSGIEFNSSAAETCSISRCNNVWSEATSSESVEMLLKSVGQEEIIAAPPIIEESDACDELGCLTKQMEPSLKQDGSVLSRTEDVTNLESALPPDETAGNSSGLKGDVGVDQPHVEDASQEQGGESFVHGGSHDRDPNVDSEKVDLHVSEGDIFVNIKVDDASKMDVDEHLDVQKQEDSFASRLRADNLVTSVQNTVTSSTELNNDVQPQINVVQDKNPEVHVVSKEAEMDSQNVDGNTIDGSHHYENPLHSASLVETVAEINVIKAERGNVEEPPSEIQKGHSELPTIVGHSKDECSGVPVEASKREDMVLCKGKDIGGDRPKDNMLDMPPEAFKSEAQSERPAVEASNISSEIPSSLEVKMDYVEISGKEDVVESRQQLNSETLVRNSETSLSSIEITKISEGEGLESSKSHVGDISTSNVTLCSAELSSETNVTGALKGVQDALGSSRENLSAESHVPTSIQTEYTQICEQDDVSVSEKNTKLSSDLSNIDGDSPHKGVVSSFDESTESELNISTVGVTSAGNESVSDVALPNSNLASYESNEVSLPSENGANIGVDHRDSQISTVSVVGSTPLEEKEDATTKILADSIVSSSIVSSQVQAASKAEEGTRCDTTIELLGKTVDQSVQTANEVSEERTKEVNVSPVLHECTVRGLDATEAVAFPESQKKANVEHVLKDAADTSEPTTNKNGILTHAEPVPLLESLDRTRQKVEEGHKATLVSEDKFSRETSGPDAKNNGASSAYHSIPTSSSPKLSQGVHGLEEGVKGSAIQNASVSKVIDGDSGKVASSTRGPRKRSDATKGGKIANFNVSSPAESSKRDAGKNLPAFPASPAARIAEGSPSISLVGQRDPKNAQDISQATPQVSDVEIPRGRPKGTPERKSRRSAVKATGKDNAKKGSNLKEITPAKQVERGEKPSNVSPAPSGIFHVMQSNEMQHYGNVEGNTNNKPFFLVAAPTSSLPDLNTSASPSTIFQQPFTDLQQVQLRAQIFVYGALIQGTVPEEAYMLSAFGESDDGRGMWGSAWQASVERLQSQKSNVINPETPLQPRHTPAGARNIDQVSKQSASHTQSKGLSTPVGRSSTKGSQTIVSAMIPLSSPLWSIPTPVGDGMQSAVMPRSSVMDYQQALTPPVHPFQTPPIRNLLGHNASWMSQATFRGPWVASPQPSLPEASTRFTAFPNTERVQLIPVKETTVPHSSGTKHVSSSPMIQTGAPASVFTTAPVFDLKKVTSSPGQHSSDSKPRKRKKNQVSEEIGPVILQSQSKPEAVLAPAISSSLPPSVAITNPTSFVAQGISEKLLSSVLPAPSFDALRKADHDATPASILRGEDGANSSSSILTAAREAARRNVEAASAASRRAENMDAIVKAAELAAEAVSQAGKIVAMGDVLPLNELIEAGPQGYWRAPQLSFEQVAKSTEITRDKSKVGGVDGANSSADNSKNGRTGKKETQTTVTEKSSISREVAKESIVEHLRVDGIAGSVVTSEKEARGPKGRKVSDLTKNIVVVLEPGTITESSSINVENEVEMTGQALKENSIKKGSKVEVFKDGDGFKAAWYIANVLSLDDGRACVSYTEIGQDEGLAQLKEWVAIAGEGADRPKIRIARPVTAMRYEGTRKRRRAAMGDYTWSVGDRVDAWMTNSWWEGVVVEKNNKDETSVTVNFPAQGETSLVKAWHLRPSLIWKDGEWVEWSNLRNDSSSHEGNIPQEKRPRLGSPAIETKGKDETGKSTDNLEAGKLGQSRLLDFAVNEKTFNVGKSTRNVNKPDATRTARTGLKKQGSGVIFGVPKPGKKRKFVEVSKYNAADQSNKNNDANDSLKYFKYMTPQGPGSRGLKNEPKEKRVAESKLKGLKSGKQPSVSGRTVLQRENLSTDAISTSGDSTIGDHAGKVKDSFSHVDNLSGKQNVVETVSFSGSVGATETPFVFSSLAPTLDGPSKKISSSTAKSERANKGKLAPAGGKLGKIEENKVFNGNTAKSTSDVVEPRRSNRRIQPTSRLLEGLQSSLIIPKFPSVSQDKGHRGQNKNTSRGNNHG</sequence>
<dbReference type="Pfam" id="PF05641">
    <property type="entry name" value="Agenet"/>
    <property type="match status" value="1"/>
</dbReference>
<dbReference type="InterPro" id="IPR014002">
    <property type="entry name" value="Agenet_dom_plant"/>
</dbReference>
<reference evidence="3" key="1">
    <citation type="submission" date="2023-07" db="EMBL/GenBank/DDBJ databases">
        <title>draft genome sequence of fig (Ficus carica).</title>
        <authorList>
            <person name="Takahashi T."/>
            <person name="Nishimura K."/>
        </authorList>
    </citation>
    <scope>NUCLEOTIDE SEQUENCE</scope>
</reference>
<dbReference type="InterPro" id="IPR008395">
    <property type="entry name" value="Agenet-like_dom"/>
</dbReference>